<feature type="compositionally biased region" description="Basic and acidic residues" evidence="1">
    <location>
        <begin position="10"/>
        <end position="28"/>
    </location>
</feature>
<proteinExistence type="predicted"/>
<dbReference type="EMBL" id="BK016018">
    <property type="protein sequence ID" value="DAF89956.1"/>
    <property type="molecule type" value="Genomic_DNA"/>
</dbReference>
<feature type="region of interest" description="Disordered" evidence="1">
    <location>
        <begin position="1"/>
        <end position="40"/>
    </location>
</feature>
<name>A0A8S5U683_9CAUD</name>
<organism evidence="2">
    <name type="scientific">Siphoviridae sp. ctwHj1</name>
    <dbReference type="NCBI Taxonomy" id="2825727"/>
    <lineage>
        <taxon>Viruses</taxon>
        <taxon>Duplodnaviria</taxon>
        <taxon>Heunggongvirae</taxon>
        <taxon>Uroviricota</taxon>
        <taxon>Caudoviricetes</taxon>
    </lineage>
</organism>
<protein>
    <submittedName>
        <fullName evidence="2">Uncharacterized protein</fullName>
    </submittedName>
</protein>
<sequence>MTLLSPHLRKGADARPCTDLRRRNRDSPHVFTSLDVRAEE</sequence>
<evidence type="ECO:0000256" key="1">
    <source>
        <dbReference type="SAM" id="MobiDB-lite"/>
    </source>
</evidence>
<accession>A0A8S5U683</accession>
<reference evidence="2" key="1">
    <citation type="journal article" date="2021" name="Proc. Natl. Acad. Sci. U.S.A.">
        <title>A Catalog of Tens of Thousands of Viruses from Human Metagenomes Reveals Hidden Associations with Chronic Diseases.</title>
        <authorList>
            <person name="Tisza M.J."/>
            <person name="Buck C.B."/>
        </authorList>
    </citation>
    <scope>NUCLEOTIDE SEQUENCE</scope>
    <source>
        <strain evidence="2">CtwHj1</strain>
    </source>
</reference>
<evidence type="ECO:0000313" key="2">
    <source>
        <dbReference type="EMBL" id="DAF89956.1"/>
    </source>
</evidence>